<name>A0ABV9MUL3_9ENTE</name>
<protein>
    <recommendedName>
        <fullName evidence="7 14">Ribonuclease HII</fullName>
        <shortName evidence="14">RNase HII</shortName>
        <ecNumber evidence="6 14">3.1.26.4</ecNumber>
    </recommendedName>
</protein>
<dbReference type="PANTHER" id="PTHR10954:SF18">
    <property type="entry name" value="RIBONUCLEASE HII"/>
    <property type="match status" value="1"/>
</dbReference>
<keyword evidence="19" id="KW-1185">Reference proteome</keyword>
<dbReference type="NCBIfam" id="NF000595">
    <property type="entry name" value="PRK00015.1-3"/>
    <property type="match status" value="1"/>
</dbReference>
<keyword evidence="13 14" id="KW-0464">Manganese</keyword>
<evidence type="ECO:0000256" key="4">
    <source>
        <dbReference type="ARBA" id="ARBA00004496"/>
    </source>
</evidence>
<sequence length="258" mass="28697">MTKNESIAIIKEKLLQVDQLPDAYVENLRKDSRIGVQKLITQLEKKFEKQRQLIEQFQEKTLFEKGAYQKGFEWIAGIDEVGRGPLAGPVVAAAVILPKDCVILGLNDSKQLSESKRNALKQEIEEKALAIGIGQINPSEIDQINIYQASKKAMIQAVEALKVSPDFLLIDAMTLPLALPQEKIIKGDARSISIAAASIIAKVYRDDLMKEYGQQYPGYGFEKNAGYGTKEHLIGLEKQGITPIHRLSFSPVSNYKAK</sequence>
<evidence type="ECO:0000313" key="18">
    <source>
        <dbReference type="EMBL" id="MFC4719702.1"/>
    </source>
</evidence>
<dbReference type="PROSITE" id="PS51975">
    <property type="entry name" value="RNASE_H_2"/>
    <property type="match status" value="1"/>
</dbReference>
<dbReference type="EMBL" id="JBHSGS010000045">
    <property type="protein sequence ID" value="MFC4719702.1"/>
    <property type="molecule type" value="Genomic_DNA"/>
</dbReference>
<comment type="cofactor">
    <cofactor evidence="14 15">
        <name>Mn(2+)</name>
        <dbReference type="ChEBI" id="CHEBI:29035"/>
    </cofactor>
    <cofactor evidence="14 15">
        <name>Mg(2+)</name>
        <dbReference type="ChEBI" id="CHEBI:18420"/>
    </cofactor>
    <text evidence="14 15">Manganese or magnesium. Binds 1 divalent metal ion per monomer in the absence of substrate. May bind a second metal ion after substrate binding.</text>
</comment>
<comment type="function">
    <text evidence="3 14 16">Endonuclease that specifically degrades the RNA of RNA-DNA hybrids.</text>
</comment>
<keyword evidence="8 14" id="KW-0963">Cytoplasm</keyword>
<evidence type="ECO:0000256" key="6">
    <source>
        <dbReference type="ARBA" id="ARBA00012180"/>
    </source>
</evidence>
<evidence type="ECO:0000256" key="15">
    <source>
        <dbReference type="PROSITE-ProRule" id="PRU01319"/>
    </source>
</evidence>
<evidence type="ECO:0000256" key="7">
    <source>
        <dbReference type="ARBA" id="ARBA00019179"/>
    </source>
</evidence>
<dbReference type="Proteomes" id="UP001595969">
    <property type="component" value="Unassembled WGS sequence"/>
</dbReference>
<dbReference type="CDD" id="cd07182">
    <property type="entry name" value="RNase_HII_bacteria_HII_like"/>
    <property type="match status" value="1"/>
</dbReference>
<evidence type="ECO:0000313" key="19">
    <source>
        <dbReference type="Proteomes" id="UP001595969"/>
    </source>
</evidence>
<accession>A0ABV9MUL3</accession>
<keyword evidence="10 14" id="KW-0479">Metal-binding</keyword>
<feature type="binding site" evidence="14 15">
    <location>
        <position position="80"/>
    </location>
    <ligand>
        <name>a divalent metal cation</name>
        <dbReference type="ChEBI" id="CHEBI:60240"/>
    </ligand>
</feature>
<evidence type="ECO:0000256" key="12">
    <source>
        <dbReference type="ARBA" id="ARBA00022801"/>
    </source>
</evidence>
<dbReference type="Gene3D" id="3.30.420.10">
    <property type="entry name" value="Ribonuclease H-like superfamily/Ribonuclease H"/>
    <property type="match status" value="1"/>
</dbReference>
<keyword evidence="12 14" id="KW-0378">Hydrolase</keyword>
<dbReference type="Pfam" id="PF01351">
    <property type="entry name" value="RNase_HII"/>
    <property type="match status" value="1"/>
</dbReference>
<dbReference type="InterPro" id="IPR001352">
    <property type="entry name" value="RNase_HII/HIII"/>
</dbReference>
<evidence type="ECO:0000259" key="17">
    <source>
        <dbReference type="PROSITE" id="PS51975"/>
    </source>
</evidence>
<evidence type="ECO:0000256" key="13">
    <source>
        <dbReference type="ARBA" id="ARBA00023211"/>
    </source>
</evidence>
<evidence type="ECO:0000256" key="3">
    <source>
        <dbReference type="ARBA" id="ARBA00004065"/>
    </source>
</evidence>
<evidence type="ECO:0000256" key="9">
    <source>
        <dbReference type="ARBA" id="ARBA00022722"/>
    </source>
</evidence>
<dbReference type="GO" id="GO:0004523">
    <property type="term" value="F:RNA-DNA hybrid ribonuclease activity"/>
    <property type="evidence" value="ECO:0007669"/>
    <property type="project" value="UniProtKB-EC"/>
</dbReference>
<comment type="subcellular location">
    <subcellularLocation>
        <location evidence="4 14">Cytoplasm</location>
    </subcellularLocation>
</comment>
<evidence type="ECO:0000256" key="5">
    <source>
        <dbReference type="ARBA" id="ARBA00007383"/>
    </source>
</evidence>
<keyword evidence="11 14" id="KW-0255">Endonuclease</keyword>
<keyword evidence="9 14" id="KW-0540">Nuclease</keyword>
<feature type="binding site" evidence="14 15">
    <location>
        <position position="79"/>
    </location>
    <ligand>
        <name>a divalent metal cation</name>
        <dbReference type="ChEBI" id="CHEBI:60240"/>
    </ligand>
</feature>
<feature type="binding site" evidence="14 15">
    <location>
        <position position="171"/>
    </location>
    <ligand>
        <name>a divalent metal cation</name>
        <dbReference type="ChEBI" id="CHEBI:60240"/>
    </ligand>
</feature>
<comment type="caution">
    <text evidence="18">The sequence shown here is derived from an EMBL/GenBank/DDBJ whole genome shotgun (WGS) entry which is preliminary data.</text>
</comment>
<dbReference type="HAMAP" id="MF_00052_B">
    <property type="entry name" value="RNase_HII_B"/>
    <property type="match status" value="1"/>
</dbReference>
<dbReference type="NCBIfam" id="NF000594">
    <property type="entry name" value="PRK00015.1-1"/>
    <property type="match status" value="1"/>
</dbReference>
<dbReference type="RefSeq" id="WP_204654782.1">
    <property type="nucleotide sequence ID" value="NZ_JAFBFD010000038.1"/>
</dbReference>
<organism evidence="18 19">
    <name type="scientific">Enterococcus lemanii</name>
    <dbReference type="NCBI Taxonomy" id="1159752"/>
    <lineage>
        <taxon>Bacteria</taxon>
        <taxon>Bacillati</taxon>
        <taxon>Bacillota</taxon>
        <taxon>Bacilli</taxon>
        <taxon>Lactobacillales</taxon>
        <taxon>Enterococcaceae</taxon>
        <taxon>Enterococcus</taxon>
    </lineage>
</organism>
<dbReference type="InterPro" id="IPR022898">
    <property type="entry name" value="RNase_HII"/>
</dbReference>
<comment type="similarity">
    <text evidence="5 14 16">Belongs to the RNase HII family.</text>
</comment>
<evidence type="ECO:0000256" key="1">
    <source>
        <dbReference type="ARBA" id="ARBA00000077"/>
    </source>
</evidence>
<evidence type="ECO:0000256" key="14">
    <source>
        <dbReference type="HAMAP-Rule" id="MF_00052"/>
    </source>
</evidence>
<evidence type="ECO:0000256" key="2">
    <source>
        <dbReference type="ARBA" id="ARBA00001946"/>
    </source>
</evidence>
<gene>
    <name evidence="14" type="primary">rnhB</name>
    <name evidence="18" type="ORF">ACFO5I_08140</name>
</gene>
<evidence type="ECO:0000256" key="10">
    <source>
        <dbReference type="ARBA" id="ARBA00022723"/>
    </source>
</evidence>
<reference evidence="19" key="1">
    <citation type="journal article" date="2019" name="Int. J. Syst. Evol. Microbiol.">
        <title>The Global Catalogue of Microorganisms (GCM) 10K type strain sequencing project: providing services to taxonomists for standard genome sequencing and annotation.</title>
        <authorList>
            <consortium name="The Broad Institute Genomics Platform"/>
            <consortium name="The Broad Institute Genome Sequencing Center for Infectious Disease"/>
            <person name="Wu L."/>
            <person name="Ma J."/>
        </authorList>
    </citation>
    <scope>NUCLEOTIDE SEQUENCE [LARGE SCALE GENOMIC DNA]</scope>
    <source>
        <strain evidence="19">CGMCC 1.19032</strain>
    </source>
</reference>
<dbReference type="InterPro" id="IPR024567">
    <property type="entry name" value="RNase_HII/HIII_dom"/>
</dbReference>
<evidence type="ECO:0000256" key="8">
    <source>
        <dbReference type="ARBA" id="ARBA00022490"/>
    </source>
</evidence>
<dbReference type="SUPFAM" id="SSF53098">
    <property type="entry name" value="Ribonuclease H-like"/>
    <property type="match status" value="1"/>
</dbReference>
<comment type="cofactor">
    <cofactor evidence="2">
        <name>Mg(2+)</name>
        <dbReference type="ChEBI" id="CHEBI:18420"/>
    </cofactor>
</comment>
<dbReference type="InterPro" id="IPR012337">
    <property type="entry name" value="RNaseH-like_sf"/>
</dbReference>
<proteinExistence type="inferred from homology"/>
<evidence type="ECO:0000256" key="16">
    <source>
        <dbReference type="RuleBase" id="RU003515"/>
    </source>
</evidence>
<evidence type="ECO:0000256" key="11">
    <source>
        <dbReference type="ARBA" id="ARBA00022759"/>
    </source>
</evidence>
<feature type="domain" description="RNase H type-2" evidence="17">
    <location>
        <begin position="73"/>
        <end position="258"/>
    </location>
</feature>
<comment type="catalytic activity">
    <reaction evidence="1 14 15 16">
        <text>Endonucleolytic cleavage to 5'-phosphomonoester.</text>
        <dbReference type="EC" id="3.1.26.4"/>
    </reaction>
</comment>
<dbReference type="EC" id="3.1.26.4" evidence="6 14"/>
<dbReference type="InterPro" id="IPR036397">
    <property type="entry name" value="RNaseH_sf"/>
</dbReference>
<dbReference type="PANTHER" id="PTHR10954">
    <property type="entry name" value="RIBONUCLEASE H2 SUBUNIT A"/>
    <property type="match status" value="1"/>
</dbReference>